<protein>
    <submittedName>
        <fullName evidence="2">Polyphosphate polymerase domain-containing protein</fullName>
    </submittedName>
</protein>
<dbReference type="Proteomes" id="UP000283644">
    <property type="component" value="Unassembled WGS sequence"/>
</dbReference>
<dbReference type="Gene3D" id="3.20.100.30">
    <property type="entry name" value="VTC, catalytic tunnel domain"/>
    <property type="match status" value="1"/>
</dbReference>
<dbReference type="GO" id="GO:0006799">
    <property type="term" value="P:polyphosphate biosynthetic process"/>
    <property type="evidence" value="ECO:0007669"/>
    <property type="project" value="UniProtKB-ARBA"/>
</dbReference>
<feature type="domain" description="VTC" evidence="1">
    <location>
        <begin position="38"/>
        <end position="249"/>
    </location>
</feature>
<dbReference type="Pfam" id="PF09359">
    <property type="entry name" value="VTC"/>
    <property type="match status" value="1"/>
</dbReference>
<name>A0A417XUG7_9ACTN</name>
<evidence type="ECO:0000259" key="1">
    <source>
        <dbReference type="Pfam" id="PF09359"/>
    </source>
</evidence>
<dbReference type="CDD" id="cd07750">
    <property type="entry name" value="PolyPPase_VTC_like"/>
    <property type="match status" value="1"/>
</dbReference>
<sequence>MTALDVAGAGGPGLDAAWEELPPISLAELVEEASLLQRVDRKYVLPIAAVAPLVAAVPSSTRVLEIEGRRCFGYSSTYLDTDDQLSFLLAGQGRRRRFKVRTRRYLDTGSCWLEVKTRGPRGVTVKERIPHPDADLRPLTDEGHRFVDEALAGAGLSGVRSDQLRPVLVSAYRRTTLHLPGSRSRATIDVGVRWRAVGDQRRSELACPDVAIVETKTGSTPSELDRLLWSHGHRPGRISKFGVGMAALHPELPRLKWHRAMQRHLTIPRIARPGS</sequence>
<organism evidence="2 3">
    <name type="scientific">Nocardioides immobilis</name>
    <dbReference type="NCBI Taxonomy" id="2049295"/>
    <lineage>
        <taxon>Bacteria</taxon>
        <taxon>Bacillati</taxon>
        <taxon>Actinomycetota</taxon>
        <taxon>Actinomycetes</taxon>
        <taxon>Propionibacteriales</taxon>
        <taxon>Nocardioidaceae</taxon>
        <taxon>Nocardioides</taxon>
    </lineage>
</organism>
<dbReference type="OrthoDB" id="148766at2"/>
<dbReference type="RefSeq" id="WP_118928287.1">
    <property type="nucleotide sequence ID" value="NZ_QXGH01000036.1"/>
</dbReference>
<dbReference type="AlphaFoldDB" id="A0A417XUG7"/>
<accession>A0A417XUG7</accession>
<comment type="caution">
    <text evidence="2">The sequence shown here is derived from an EMBL/GenBank/DDBJ whole genome shotgun (WGS) entry which is preliminary data.</text>
</comment>
<dbReference type="InterPro" id="IPR042267">
    <property type="entry name" value="VTC_sf"/>
</dbReference>
<reference evidence="2 3" key="1">
    <citation type="submission" date="2018-09" db="EMBL/GenBank/DDBJ databases">
        <title>Genome sequencing of Nocardioides immobilis CCTCC AB 2017083 for comparison to Nocardioides silvaticus.</title>
        <authorList>
            <person name="Li C."/>
            <person name="Wang G."/>
        </authorList>
    </citation>
    <scope>NUCLEOTIDE SEQUENCE [LARGE SCALE GENOMIC DNA]</scope>
    <source>
        <strain evidence="2 3">CCTCC AB 2017083</strain>
    </source>
</reference>
<keyword evidence="3" id="KW-1185">Reference proteome</keyword>
<proteinExistence type="predicted"/>
<evidence type="ECO:0000313" key="3">
    <source>
        <dbReference type="Proteomes" id="UP000283644"/>
    </source>
</evidence>
<evidence type="ECO:0000313" key="2">
    <source>
        <dbReference type="EMBL" id="RHW24092.1"/>
    </source>
</evidence>
<dbReference type="InterPro" id="IPR018966">
    <property type="entry name" value="VTC_domain"/>
</dbReference>
<gene>
    <name evidence="2" type="ORF">D0Z08_26460</name>
</gene>
<dbReference type="EMBL" id="QXGH01000036">
    <property type="protein sequence ID" value="RHW24092.1"/>
    <property type="molecule type" value="Genomic_DNA"/>
</dbReference>